<proteinExistence type="predicted"/>
<name>A0A4Y2PN75_ARAVE</name>
<accession>A0A4Y2PN75</accession>
<dbReference type="EMBL" id="BGPR01215868">
    <property type="protein sequence ID" value="GBN52000.1"/>
    <property type="molecule type" value="Genomic_DNA"/>
</dbReference>
<dbReference type="AlphaFoldDB" id="A0A4Y2PN75"/>
<evidence type="ECO:0000313" key="2">
    <source>
        <dbReference type="Proteomes" id="UP000499080"/>
    </source>
</evidence>
<organism evidence="1 2">
    <name type="scientific">Araneus ventricosus</name>
    <name type="common">Orbweaver spider</name>
    <name type="synonym">Epeira ventricosa</name>
    <dbReference type="NCBI Taxonomy" id="182803"/>
    <lineage>
        <taxon>Eukaryota</taxon>
        <taxon>Metazoa</taxon>
        <taxon>Ecdysozoa</taxon>
        <taxon>Arthropoda</taxon>
        <taxon>Chelicerata</taxon>
        <taxon>Arachnida</taxon>
        <taxon>Araneae</taxon>
        <taxon>Araneomorphae</taxon>
        <taxon>Entelegynae</taxon>
        <taxon>Araneoidea</taxon>
        <taxon>Araneidae</taxon>
        <taxon>Araneus</taxon>
    </lineage>
</organism>
<keyword evidence="2" id="KW-1185">Reference proteome</keyword>
<comment type="caution">
    <text evidence="1">The sequence shown here is derived from an EMBL/GenBank/DDBJ whole genome shotgun (WGS) entry which is preliminary data.</text>
</comment>
<dbReference type="Proteomes" id="UP000499080">
    <property type="component" value="Unassembled WGS sequence"/>
</dbReference>
<reference evidence="1 2" key="1">
    <citation type="journal article" date="2019" name="Sci. Rep.">
        <title>Orb-weaving spider Araneus ventricosus genome elucidates the spidroin gene catalogue.</title>
        <authorList>
            <person name="Kono N."/>
            <person name="Nakamura H."/>
            <person name="Ohtoshi R."/>
            <person name="Moran D.A.P."/>
            <person name="Shinohara A."/>
            <person name="Yoshida Y."/>
            <person name="Fujiwara M."/>
            <person name="Mori M."/>
            <person name="Tomita M."/>
            <person name="Arakawa K."/>
        </authorList>
    </citation>
    <scope>NUCLEOTIDE SEQUENCE [LARGE SCALE GENOMIC DNA]</scope>
</reference>
<gene>
    <name evidence="1" type="ORF">AVEN_117082_1</name>
</gene>
<sequence>MLHLSYRSIHGPLIGNRCNSWSTEAGLVALPARVRSSRCRYMLFLEERNTTPTTIVTPREMTPRLPIRRLLIYVIVLTSPPTGQFQIL</sequence>
<evidence type="ECO:0000313" key="1">
    <source>
        <dbReference type="EMBL" id="GBN52000.1"/>
    </source>
</evidence>
<protein>
    <submittedName>
        <fullName evidence="1">Uncharacterized protein</fullName>
    </submittedName>
</protein>